<reference evidence="21" key="2">
    <citation type="submission" date="2014-10" db="EMBL/GenBank/DDBJ databases">
        <authorList>
            <person name="Urmite Genomes"/>
        </authorList>
    </citation>
    <scope>NUCLEOTIDE SEQUENCE</scope>
    <source>
        <strain evidence="21">P558</strain>
    </source>
</reference>
<evidence type="ECO:0000256" key="17">
    <source>
        <dbReference type="ARBA" id="ARBA00048586"/>
    </source>
</evidence>
<keyword evidence="27" id="KW-1185">Reference proteome</keyword>
<dbReference type="STRING" id="1478.UP17_08155"/>
<dbReference type="InterPro" id="IPR048254">
    <property type="entry name" value="CDP_ALCOHOL_P_TRANSF_CS"/>
</dbReference>
<dbReference type="GO" id="GO:0008444">
    <property type="term" value="F:CDP-diacylglycerol-glycerol-3-phosphate 3-phosphatidyltransferase activity"/>
    <property type="evidence" value="ECO:0007669"/>
    <property type="project" value="UniProtKB-UniRule"/>
</dbReference>
<evidence type="ECO:0000256" key="19">
    <source>
        <dbReference type="RuleBase" id="RU003750"/>
    </source>
</evidence>
<evidence type="ECO:0000256" key="8">
    <source>
        <dbReference type="ARBA" id="ARBA00022475"/>
    </source>
</evidence>
<dbReference type="EMBL" id="JAUCEY010000008">
    <property type="protein sequence ID" value="MDM5454386.1"/>
    <property type="molecule type" value="Genomic_DNA"/>
</dbReference>
<keyword evidence="15" id="KW-0594">Phospholipid biosynthesis</keyword>
<dbReference type="GeneID" id="72367954"/>
<evidence type="ECO:0000256" key="14">
    <source>
        <dbReference type="ARBA" id="ARBA00023136"/>
    </source>
</evidence>
<dbReference type="EMBL" id="JAUUTP010000004">
    <property type="protein sequence ID" value="MDP1418037.1"/>
    <property type="molecule type" value="Genomic_DNA"/>
</dbReference>
<evidence type="ECO:0000256" key="18">
    <source>
        <dbReference type="NCBIfam" id="TIGR00560"/>
    </source>
</evidence>
<evidence type="ECO:0000313" key="28">
    <source>
        <dbReference type="Proteomes" id="UP000185829"/>
    </source>
</evidence>
<evidence type="ECO:0000256" key="11">
    <source>
        <dbReference type="ARBA" id="ARBA00022692"/>
    </source>
</evidence>
<dbReference type="PANTHER" id="PTHR14269">
    <property type="entry name" value="CDP-DIACYLGLYCEROL--GLYCEROL-3-PHOSPHATE 3-PHOSPHATIDYLTRANSFERASE-RELATED"/>
    <property type="match status" value="1"/>
</dbReference>
<reference evidence="25 29" key="4">
    <citation type="journal article" date="2019" name="Environ. Microbiol.">
        <title>An active ?-lactamase is a part of an orchestrated cell wall stress resistance network of Bacillus subtilis and related rhizosphere species.</title>
        <authorList>
            <person name="Bucher T."/>
            <person name="Keren-Paz A."/>
            <person name="Hausser J."/>
            <person name="Olender T."/>
            <person name="Cytryn E."/>
            <person name="Kolodkin-Gal I."/>
        </authorList>
    </citation>
    <scope>NUCLEOTIDE SEQUENCE [LARGE SCALE GENOMIC DNA]</scope>
    <source>
        <strain evidence="25 29">I4</strain>
    </source>
</reference>
<dbReference type="Proteomes" id="UP000182110">
    <property type="component" value="Unassembled WGS sequence"/>
</dbReference>
<evidence type="ECO:0000256" key="5">
    <source>
        <dbReference type="ARBA" id="ARBA00010441"/>
    </source>
</evidence>
<evidence type="ECO:0000256" key="4">
    <source>
        <dbReference type="ARBA" id="ARBA00005189"/>
    </source>
</evidence>
<keyword evidence="12 20" id="KW-1133">Transmembrane helix</keyword>
<evidence type="ECO:0000256" key="16">
    <source>
        <dbReference type="ARBA" id="ARBA00023264"/>
    </source>
</evidence>
<dbReference type="EC" id="2.7.8.5" evidence="6 18"/>
<keyword evidence="9" id="KW-0444">Lipid biosynthesis</keyword>
<dbReference type="Gene3D" id="1.20.120.1760">
    <property type="match status" value="1"/>
</dbReference>
<name>A0A098FAW7_9BACI</name>
<evidence type="ECO:0000313" key="30">
    <source>
        <dbReference type="Proteomes" id="UP000317770"/>
    </source>
</evidence>
<dbReference type="Proteomes" id="UP000185829">
    <property type="component" value="Unassembled WGS sequence"/>
</dbReference>
<comment type="caution">
    <text evidence="26">The sequence shown here is derived from an EMBL/GenBank/DDBJ whole genome shotgun (WGS) entry which is preliminary data.</text>
</comment>
<comment type="pathway">
    <text evidence="3">Phospholipid metabolism; phosphatidylglycerol biosynthesis; phosphatidylglycerol from CDP-diacylglycerol: step 1/2.</text>
</comment>
<feature type="transmembrane region" description="Helical" evidence="20">
    <location>
        <begin position="40"/>
        <end position="58"/>
    </location>
</feature>
<dbReference type="Proteomes" id="UP000317770">
    <property type="component" value="Unassembled WGS sequence"/>
</dbReference>
<dbReference type="PROSITE" id="PS00379">
    <property type="entry name" value="CDP_ALCOHOL_P_TRANSF"/>
    <property type="match status" value="1"/>
</dbReference>
<evidence type="ECO:0000256" key="9">
    <source>
        <dbReference type="ARBA" id="ARBA00022516"/>
    </source>
</evidence>
<evidence type="ECO:0000313" key="25">
    <source>
        <dbReference type="EMBL" id="TKH14620.1"/>
    </source>
</evidence>
<dbReference type="AlphaFoldDB" id="A0A098FAW7"/>
<dbReference type="KEGG" id="bsj:UP17_08155"/>
<evidence type="ECO:0000313" key="23">
    <source>
        <dbReference type="EMBL" id="MDP1418037.1"/>
    </source>
</evidence>
<evidence type="ECO:0000256" key="13">
    <source>
        <dbReference type="ARBA" id="ARBA00023098"/>
    </source>
</evidence>
<dbReference type="InterPro" id="IPR043130">
    <property type="entry name" value="CDP-OH_PTrfase_TM_dom"/>
</dbReference>
<dbReference type="EMBL" id="FTMX01000002">
    <property type="protein sequence ID" value="SIQ70331.1"/>
    <property type="molecule type" value="Genomic_DNA"/>
</dbReference>
<dbReference type="GeneID" id="56471854"/>
<dbReference type="InterPro" id="IPR050324">
    <property type="entry name" value="CDP-alcohol_PTase-I"/>
</dbReference>
<dbReference type="PANTHER" id="PTHR14269:SF62">
    <property type="entry name" value="CDP-DIACYLGLYCEROL--GLYCEROL-3-PHOSPHATE 3-PHOSPHATIDYLTRANSFERASE 1, CHLOROPLASTIC"/>
    <property type="match status" value="1"/>
</dbReference>
<keyword evidence="10 19" id="KW-0808">Transferase</keyword>
<evidence type="ECO:0000256" key="20">
    <source>
        <dbReference type="SAM" id="Phobius"/>
    </source>
</evidence>
<reference evidence="26 30" key="5">
    <citation type="submission" date="2019-07" db="EMBL/GenBank/DDBJ databases">
        <title>Genome assembly of Bacillus simplex strain GGC-P6A.</title>
        <authorList>
            <person name="Jennings M.E."/>
            <person name="Barton H.A."/>
        </authorList>
    </citation>
    <scope>NUCLEOTIDE SEQUENCE [LARGE SCALE GENOMIC DNA]</scope>
    <source>
        <strain evidence="26 30">GGC-P6A</strain>
    </source>
</reference>
<reference evidence="21 27" key="1">
    <citation type="journal article" date="2014" name="Genome Announc.">
        <title>Genome Sequence of Bacillus simplex Strain P558, Isolated from a Human Fecal Sample.</title>
        <authorList>
            <person name="Croce O."/>
            <person name="Hugon P."/>
            <person name="Lagier J.C."/>
            <person name="Bibi F."/>
            <person name="Robert C."/>
            <person name="Azhar E.I."/>
            <person name="Raoult D."/>
            <person name="Fournier P.E."/>
        </authorList>
    </citation>
    <scope>NUCLEOTIDE SEQUENCE [LARGE SCALE GENOMIC DNA]</scope>
    <source>
        <strain evidence="21 27">P558</strain>
    </source>
</reference>
<evidence type="ECO:0000256" key="2">
    <source>
        <dbReference type="ARBA" id="ARBA00004651"/>
    </source>
</evidence>
<dbReference type="eggNOG" id="COG0558">
    <property type="taxonomic scope" value="Bacteria"/>
</dbReference>
<gene>
    <name evidence="26" type="primary">pgsA</name>
    <name evidence="21" type="synonym">pgsA1</name>
    <name evidence="21" type="ORF">BN1180_02060</name>
    <name evidence="25" type="ORF">FC678_04345</name>
    <name evidence="26" type="ORF">FQP34_11070</name>
    <name evidence="23" type="ORF">Q8G35_06395</name>
    <name evidence="22" type="ORF">QUF89_19885</name>
    <name evidence="24" type="ORF">SAMN05878482_10228</name>
</gene>
<dbReference type="EMBL" id="SZNT01000045">
    <property type="protein sequence ID" value="TKH14620.1"/>
    <property type="molecule type" value="Genomic_DNA"/>
</dbReference>
<accession>A0A098FAW7</accession>
<dbReference type="EMBL" id="CCXW01000001">
    <property type="protein sequence ID" value="CEG31903.1"/>
    <property type="molecule type" value="Genomic_DNA"/>
</dbReference>
<dbReference type="NCBIfam" id="TIGR00560">
    <property type="entry name" value="pgsA"/>
    <property type="match status" value="1"/>
</dbReference>
<dbReference type="Proteomes" id="UP001234602">
    <property type="component" value="Unassembled WGS sequence"/>
</dbReference>
<proteinExistence type="inferred from homology"/>
<keyword evidence="8" id="KW-1003">Cell membrane</keyword>
<comment type="pathway">
    <text evidence="4">Lipid metabolism.</text>
</comment>
<comment type="catalytic activity">
    <reaction evidence="17">
        <text>a CDP-1,2-diacyl-sn-glycerol + sn-glycerol 3-phosphate = a 1,2-diacyl-sn-glycero-3-phospho-(1'-sn-glycero-3'-phosphate) + CMP + H(+)</text>
        <dbReference type="Rhea" id="RHEA:12593"/>
        <dbReference type="ChEBI" id="CHEBI:15378"/>
        <dbReference type="ChEBI" id="CHEBI:57597"/>
        <dbReference type="ChEBI" id="CHEBI:58332"/>
        <dbReference type="ChEBI" id="CHEBI:60110"/>
        <dbReference type="ChEBI" id="CHEBI:60377"/>
        <dbReference type="EC" id="2.7.8.5"/>
    </reaction>
</comment>
<feature type="transmembrane region" description="Helical" evidence="20">
    <location>
        <begin position="79"/>
        <end position="97"/>
    </location>
</feature>
<dbReference type="UniPathway" id="UPA00084">
    <property type="reaction ID" value="UER00503"/>
</dbReference>
<evidence type="ECO:0000256" key="6">
    <source>
        <dbReference type="ARBA" id="ARBA00013170"/>
    </source>
</evidence>
<dbReference type="Proteomes" id="UP000309170">
    <property type="component" value="Unassembled WGS sequence"/>
</dbReference>
<evidence type="ECO:0000256" key="3">
    <source>
        <dbReference type="ARBA" id="ARBA00005042"/>
    </source>
</evidence>
<evidence type="ECO:0000313" key="21">
    <source>
        <dbReference type="EMBL" id="CEG31903.1"/>
    </source>
</evidence>
<evidence type="ECO:0000256" key="7">
    <source>
        <dbReference type="ARBA" id="ARBA00014944"/>
    </source>
</evidence>
<evidence type="ECO:0000313" key="27">
    <source>
        <dbReference type="Proteomes" id="UP000182110"/>
    </source>
</evidence>
<dbReference type="GO" id="GO:0006655">
    <property type="term" value="P:phosphatidylglycerol biosynthetic process"/>
    <property type="evidence" value="ECO:0007669"/>
    <property type="project" value="UniProtKB-UniPathway"/>
</dbReference>
<evidence type="ECO:0000313" key="24">
    <source>
        <dbReference type="EMBL" id="SIQ70331.1"/>
    </source>
</evidence>
<dbReference type="FunFam" id="1.20.120.1760:FF:000004">
    <property type="entry name" value="CDP-diacylglycerol--glycerol-3-phosphate 3-phosphatidyltransferase"/>
    <property type="match status" value="1"/>
</dbReference>
<dbReference type="RefSeq" id="WP_034313524.1">
    <property type="nucleotide sequence ID" value="NZ_CABIYS010000001.1"/>
</dbReference>
<comment type="function">
    <text evidence="1">This protein catalyzes the committed step to the synthesis of the acidic phospholipids.</text>
</comment>
<feature type="transmembrane region" description="Helical" evidence="20">
    <location>
        <begin position="12"/>
        <end position="34"/>
    </location>
</feature>
<dbReference type="Proteomes" id="UP001178277">
    <property type="component" value="Unassembled WGS sequence"/>
</dbReference>
<sequence>MNLPNKITVARICLIPVFLIIMLVPFSWGTLTWGEYSLPVAHLAGAILFIIASTTDWIDGHFARKYNMITDLGKFLDPLADKLLVSAALIVLVDLDLMYGQSWIAIVIISREFAVTGLRLVLAGTGEVVAANQLGKIKTWAQIVSISALLLHNLPFALISLPFANIALWIALIFTIWSGLDYFIKNKEVFVNSK</sequence>
<reference evidence="23" key="7">
    <citation type="submission" date="2023-07" db="EMBL/GenBank/DDBJ databases">
        <title>Murine gut Bacillus species.</title>
        <authorList>
            <person name="Gutman E."/>
            <person name="Hashuel R."/>
            <person name="Litvak Y."/>
        </authorList>
    </citation>
    <scope>NUCLEOTIDE SEQUENCE</scope>
    <source>
        <strain evidence="23">RU283</strain>
    </source>
</reference>
<keyword evidence="14 20" id="KW-0472">Membrane</keyword>
<evidence type="ECO:0000256" key="12">
    <source>
        <dbReference type="ARBA" id="ARBA00022989"/>
    </source>
</evidence>
<dbReference type="InterPro" id="IPR004570">
    <property type="entry name" value="Phosphatidylglycerol_P_synth"/>
</dbReference>
<comment type="similarity">
    <text evidence="5 19">Belongs to the CDP-alcohol phosphatidyltransferase class-I family.</text>
</comment>
<feature type="transmembrane region" description="Helical" evidence="20">
    <location>
        <begin position="166"/>
        <end position="184"/>
    </location>
</feature>
<reference evidence="22" key="6">
    <citation type="submission" date="2023-06" db="EMBL/GenBank/DDBJ databases">
        <title>Comparative genomics of Bacillaceae isolates and their secondary metabolite potential.</title>
        <authorList>
            <person name="Song L."/>
            <person name="Nielsen L.J."/>
            <person name="Mohite O."/>
            <person name="Xu X."/>
            <person name="Weber T."/>
            <person name="Kovacs A.T."/>
        </authorList>
    </citation>
    <scope>NUCLEOTIDE SEQUENCE</scope>
    <source>
        <strain evidence="22">D8_B_37</strain>
    </source>
</reference>
<evidence type="ECO:0000313" key="29">
    <source>
        <dbReference type="Proteomes" id="UP000309170"/>
    </source>
</evidence>
<comment type="subcellular location">
    <subcellularLocation>
        <location evidence="2">Cell membrane</location>
        <topology evidence="2">Multi-pass membrane protein</topology>
    </subcellularLocation>
</comment>
<reference evidence="24 28" key="3">
    <citation type="submission" date="2017-01" db="EMBL/GenBank/DDBJ databases">
        <authorList>
            <person name="Varghese N."/>
            <person name="Submissions S."/>
        </authorList>
    </citation>
    <scope>NUCLEOTIDE SEQUENCE [LARGE SCALE GENOMIC DNA]</scope>
    <source>
        <strain evidence="24 28">RUG2-6</strain>
    </source>
</reference>
<evidence type="ECO:0000313" key="22">
    <source>
        <dbReference type="EMBL" id="MDM5454386.1"/>
    </source>
</evidence>
<organism evidence="26 30">
    <name type="scientific">Peribacillus simplex</name>
    <dbReference type="NCBI Taxonomy" id="1478"/>
    <lineage>
        <taxon>Bacteria</taxon>
        <taxon>Bacillati</taxon>
        <taxon>Bacillota</taxon>
        <taxon>Bacilli</taxon>
        <taxon>Bacillales</taxon>
        <taxon>Bacillaceae</taxon>
        <taxon>Peribacillus</taxon>
    </lineage>
</organism>
<keyword evidence="11 20" id="KW-0812">Transmembrane</keyword>
<evidence type="ECO:0000256" key="10">
    <source>
        <dbReference type="ARBA" id="ARBA00022679"/>
    </source>
</evidence>
<dbReference type="Pfam" id="PF01066">
    <property type="entry name" value="CDP-OH_P_transf"/>
    <property type="match status" value="1"/>
</dbReference>
<evidence type="ECO:0000313" key="26">
    <source>
        <dbReference type="EMBL" id="TVX80523.1"/>
    </source>
</evidence>
<dbReference type="PIRSF" id="PIRSF000847">
    <property type="entry name" value="Phos_ph_gly_syn"/>
    <property type="match status" value="1"/>
</dbReference>
<dbReference type="EMBL" id="VNKI01000005">
    <property type="protein sequence ID" value="TVX80523.1"/>
    <property type="molecule type" value="Genomic_DNA"/>
</dbReference>
<keyword evidence="13" id="KW-0443">Lipid metabolism</keyword>
<protein>
    <recommendedName>
        <fullName evidence="7 18">CDP-diacylglycerol--glycerol-3-phosphate 3-phosphatidyltransferase</fullName>
        <ecNumber evidence="6 18">2.7.8.5</ecNumber>
    </recommendedName>
</protein>
<dbReference type="OrthoDB" id="9796672at2"/>
<keyword evidence="16" id="KW-1208">Phospholipid metabolism</keyword>
<evidence type="ECO:0000256" key="1">
    <source>
        <dbReference type="ARBA" id="ARBA00003973"/>
    </source>
</evidence>
<dbReference type="InterPro" id="IPR000462">
    <property type="entry name" value="CDP-OH_P_trans"/>
</dbReference>
<dbReference type="GO" id="GO:0005886">
    <property type="term" value="C:plasma membrane"/>
    <property type="evidence" value="ECO:0007669"/>
    <property type="project" value="UniProtKB-SubCell"/>
</dbReference>
<evidence type="ECO:0000256" key="15">
    <source>
        <dbReference type="ARBA" id="ARBA00023209"/>
    </source>
</evidence>